<dbReference type="GO" id="GO:0003700">
    <property type="term" value="F:DNA-binding transcription factor activity"/>
    <property type="evidence" value="ECO:0007669"/>
    <property type="project" value="InterPro"/>
</dbReference>
<reference evidence="4 5" key="1">
    <citation type="journal article" date="2016" name="Sci. Rep.">
        <title>The genome sequence of the outbreeding globe artichoke constructed de novo incorporating a phase-aware low-pass sequencing strategy of F1 progeny.</title>
        <authorList>
            <person name="Scaglione D."/>
            <person name="Reyes-Chin-Wo S."/>
            <person name="Acquadro A."/>
            <person name="Froenicke L."/>
            <person name="Portis E."/>
            <person name="Beitel C."/>
            <person name="Tirone M."/>
            <person name="Mauro R."/>
            <person name="Lo Monaco A."/>
            <person name="Mauromicale G."/>
            <person name="Faccioli P."/>
            <person name="Cattivelli L."/>
            <person name="Rieseberg L."/>
            <person name="Michelmore R."/>
            <person name="Lanteri S."/>
        </authorList>
    </citation>
    <scope>NUCLEOTIDE SEQUENCE [LARGE SCALE GENOMIC DNA]</scope>
    <source>
        <strain evidence="4">2C</strain>
    </source>
</reference>
<dbReference type="PROSITE" id="PS00028">
    <property type="entry name" value="ZINC_FINGER_C2H2_1"/>
    <property type="match status" value="1"/>
</dbReference>
<dbReference type="EMBL" id="LEKV01005326">
    <property type="protein sequence ID" value="KVH88908.1"/>
    <property type="molecule type" value="Genomic_DNA"/>
</dbReference>
<dbReference type="GO" id="GO:0010090">
    <property type="term" value="P:trichome morphogenesis"/>
    <property type="evidence" value="ECO:0007669"/>
    <property type="project" value="InterPro"/>
</dbReference>
<comment type="caution">
    <text evidence="4">The sequence shown here is derived from an EMBL/GenBank/DDBJ whole genome shotgun (WGS) entry which is preliminary data.</text>
</comment>
<dbReference type="STRING" id="59895.A0A103XDY7"/>
<dbReference type="PANTHER" id="PTHR46547">
    <property type="entry name" value="ZINC FINGER PROTEIN GIS"/>
    <property type="match status" value="1"/>
</dbReference>
<dbReference type="Proteomes" id="UP000243975">
    <property type="component" value="Unassembled WGS sequence"/>
</dbReference>
<dbReference type="InterPro" id="IPR013087">
    <property type="entry name" value="Znf_C2H2_type"/>
</dbReference>
<dbReference type="GO" id="GO:0008270">
    <property type="term" value="F:zinc ion binding"/>
    <property type="evidence" value="ECO:0007669"/>
    <property type="project" value="UniProtKB-KW"/>
</dbReference>
<dbReference type="PANTHER" id="PTHR46547:SF7">
    <property type="entry name" value="ZINC FINGER PROTEIN GIS"/>
    <property type="match status" value="1"/>
</dbReference>
<dbReference type="AlphaFoldDB" id="A0A103XDY7"/>
<gene>
    <name evidence="4" type="ORF">Ccrd_024739</name>
</gene>
<evidence type="ECO:0000313" key="5">
    <source>
        <dbReference type="Proteomes" id="UP000243975"/>
    </source>
</evidence>
<dbReference type="GO" id="GO:0009739">
    <property type="term" value="P:response to gibberellin"/>
    <property type="evidence" value="ECO:0007669"/>
    <property type="project" value="InterPro"/>
</dbReference>
<evidence type="ECO:0000256" key="1">
    <source>
        <dbReference type="PROSITE-ProRule" id="PRU00042"/>
    </source>
</evidence>
<protein>
    <submittedName>
        <fullName evidence="4">Zinc finger, C2H2</fullName>
    </submittedName>
</protein>
<evidence type="ECO:0000313" key="4">
    <source>
        <dbReference type="EMBL" id="KVH88908.1"/>
    </source>
</evidence>
<accession>A0A103XDY7</accession>
<feature type="domain" description="C2H2-type" evidence="3">
    <location>
        <begin position="103"/>
        <end position="130"/>
    </location>
</feature>
<name>A0A103XDY7_CYNCS</name>
<feature type="region of interest" description="Disordered" evidence="2">
    <location>
        <begin position="150"/>
        <end position="176"/>
    </location>
</feature>
<keyword evidence="5" id="KW-1185">Reference proteome</keyword>
<sequence>MLHSSKHFSSPPSRRRSTAITTAISMEESGAETHDFMNIESFSQLRFIPHLPPKKNSIRLFGKEFGGSDPTTIITDEFSSADDSTATVIHHETKDNGESRRKFECHYCCRDFQTSQALGGHQNAHRRERLHAKRTHIHSVMIHGSSAVNHHHHHVTTTSTPSYQHHHHQSTNCITNNGTSIRFQEKITSYTSHQTRAIAGRPFASTAVRSSTDFNGGGGLLNSSGAGSCSPILYMHESSRNKDTNKVAFEVISRKEKPPPLGGMT</sequence>
<organism evidence="4 5">
    <name type="scientific">Cynara cardunculus var. scolymus</name>
    <name type="common">Globe artichoke</name>
    <name type="synonym">Cynara scolymus</name>
    <dbReference type="NCBI Taxonomy" id="59895"/>
    <lineage>
        <taxon>Eukaryota</taxon>
        <taxon>Viridiplantae</taxon>
        <taxon>Streptophyta</taxon>
        <taxon>Embryophyta</taxon>
        <taxon>Tracheophyta</taxon>
        <taxon>Spermatophyta</taxon>
        <taxon>Magnoliopsida</taxon>
        <taxon>eudicotyledons</taxon>
        <taxon>Gunneridae</taxon>
        <taxon>Pentapetalae</taxon>
        <taxon>asterids</taxon>
        <taxon>campanulids</taxon>
        <taxon>Asterales</taxon>
        <taxon>Asteraceae</taxon>
        <taxon>Carduoideae</taxon>
        <taxon>Cardueae</taxon>
        <taxon>Carduinae</taxon>
        <taxon>Cynara</taxon>
    </lineage>
</organism>
<dbReference type="PROSITE" id="PS50157">
    <property type="entry name" value="ZINC_FINGER_C2H2_2"/>
    <property type="match status" value="1"/>
</dbReference>
<proteinExistence type="predicted"/>
<dbReference type="InterPro" id="IPR036236">
    <property type="entry name" value="Znf_C2H2_sf"/>
</dbReference>
<dbReference type="InterPro" id="IPR044291">
    <property type="entry name" value="GIS/GIS2/ZFP8"/>
</dbReference>
<evidence type="ECO:0000256" key="2">
    <source>
        <dbReference type="SAM" id="MobiDB-lite"/>
    </source>
</evidence>
<keyword evidence="1" id="KW-0863">Zinc-finger</keyword>
<dbReference type="SUPFAM" id="SSF57667">
    <property type="entry name" value="beta-beta-alpha zinc fingers"/>
    <property type="match status" value="1"/>
</dbReference>
<evidence type="ECO:0000259" key="3">
    <source>
        <dbReference type="PROSITE" id="PS50157"/>
    </source>
</evidence>
<keyword evidence="1" id="KW-0862">Zinc</keyword>
<dbReference type="OMA" id="HAKRTHI"/>
<dbReference type="Gramene" id="KVH88908">
    <property type="protein sequence ID" value="KVH88908"/>
    <property type="gene ID" value="Ccrd_024739"/>
</dbReference>
<keyword evidence="1" id="KW-0479">Metal-binding</keyword>